<feature type="domain" description="Amidohydrolase-related" evidence="9">
    <location>
        <begin position="69"/>
        <end position="451"/>
    </location>
</feature>
<evidence type="ECO:0000256" key="8">
    <source>
        <dbReference type="RuleBase" id="RU366009"/>
    </source>
</evidence>
<reference evidence="11" key="1">
    <citation type="submission" date="2017-12" db="EMBL/GenBank/DDBJ databases">
        <title>FDA dAtabase for Regulatory Grade micrObial Sequences (FDA-ARGOS): Supporting development and validation of Infectious Disease Dx tests.</title>
        <authorList>
            <person name="Sichtig H."/>
            <person name="Tallon L."/>
            <person name="Sadzewicz L."/>
            <person name="Sengamalay N."/>
            <person name="Nagaraj S."/>
            <person name="Vavikolanu K."/>
            <person name="Aluvathingal J."/>
            <person name="Nadendla S."/>
            <person name="Pirone D.C."/>
            <person name="Hoffman M."/>
            <person name="Muruvanda T."/>
            <person name="Allard M."/>
            <person name="Evans P."/>
        </authorList>
    </citation>
    <scope>NUCLEOTIDE SEQUENCE [LARGE SCALE GENOMIC DNA]</scope>
    <source>
        <strain evidence="11">FDAARGOS_55</strain>
    </source>
</reference>
<dbReference type="Gene3D" id="3.20.20.140">
    <property type="entry name" value="Metal-dependent hydrolases"/>
    <property type="match status" value="1"/>
</dbReference>
<keyword evidence="4 8" id="KW-0479">Metal-binding</keyword>
<comment type="cofactor">
    <cofactor evidence="8">
        <name>Zn(2+)</name>
        <dbReference type="ChEBI" id="CHEBI:29105"/>
    </cofactor>
    <text evidence="8">Binds 1 zinc ion per subunit.</text>
</comment>
<keyword evidence="6 8" id="KW-0862">Zinc</keyword>
<protein>
    <recommendedName>
        <fullName evidence="3 7">Guanine deaminase</fullName>
        <shortName evidence="8">Guanase</shortName>
        <ecNumber evidence="3 7">3.5.4.3</ecNumber>
    </recommendedName>
    <alternativeName>
        <fullName evidence="8">Guanine aminohydrolase</fullName>
    </alternativeName>
</protein>
<comment type="caution">
    <text evidence="10">The sequence shown here is derived from an EMBL/GenBank/DDBJ whole genome shotgun (WGS) entry which is preliminary data.</text>
</comment>
<dbReference type="EMBL" id="JWSP02000004">
    <property type="protein sequence ID" value="PNO33926.1"/>
    <property type="molecule type" value="Genomic_DNA"/>
</dbReference>
<dbReference type="Gene3D" id="2.30.40.10">
    <property type="entry name" value="Urease, subunit C, domain 1"/>
    <property type="match status" value="1"/>
</dbReference>
<dbReference type="PANTHER" id="PTHR11271:SF6">
    <property type="entry name" value="GUANINE DEAMINASE"/>
    <property type="match status" value="1"/>
</dbReference>
<evidence type="ECO:0000256" key="3">
    <source>
        <dbReference type="ARBA" id="ARBA00012781"/>
    </source>
</evidence>
<evidence type="ECO:0000259" key="9">
    <source>
        <dbReference type="Pfam" id="PF01979"/>
    </source>
</evidence>
<dbReference type="PANTHER" id="PTHR11271">
    <property type="entry name" value="GUANINE DEAMINASE"/>
    <property type="match status" value="1"/>
</dbReference>
<dbReference type="NCBIfam" id="TIGR02967">
    <property type="entry name" value="guan_deamin"/>
    <property type="match status" value="1"/>
</dbReference>
<keyword evidence="5 8" id="KW-0378">Hydrolase</keyword>
<dbReference type="GO" id="GO:0008892">
    <property type="term" value="F:guanine deaminase activity"/>
    <property type="evidence" value="ECO:0007669"/>
    <property type="project" value="UniProtKB-UniRule"/>
</dbReference>
<dbReference type="EC" id="3.5.4.3" evidence="3 7"/>
<dbReference type="GO" id="GO:0005829">
    <property type="term" value="C:cytosol"/>
    <property type="evidence" value="ECO:0007669"/>
    <property type="project" value="TreeGrafter"/>
</dbReference>
<comment type="similarity">
    <text evidence="2 8">Belongs to the metallo-dependent hydrolases superfamily. ATZ/TRZ family.</text>
</comment>
<evidence type="ECO:0000313" key="10">
    <source>
        <dbReference type="EMBL" id="PNO33926.1"/>
    </source>
</evidence>
<evidence type="ECO:0000256" key="7">
    <source>
        <dbReference type="NCBIfam" id="TIGR02967"/>
    </source>
</evidence>
<evidence type="ECO:0000256" key="4">
    <source>
        <dbReference type="ARBA" id="ARBA00022723"/>
    </source>
</evidence>
<evidence type="ECO:0000256" key="6">
    <source>
        <dbReference type="ARBA" id="ARBA00022833"/>
    </source>
</evidence>
<evidence type="ECO:0000256" key="1">
    <source>
        <dbReference type="ARBA" id="ARBA00004984"/>
    </source>
</evidence>
<evidence type="ECO:0000256" key="5">
    <source>
        <dbReference type="ARBA" id="ARBA00022801"/>
    </source>
</evidence>
<accession>A0A1J6YD90</accession>
<dbReference type="Proteomes" id="UP000236163">
    <property type="component" value="Unassembled WGS sequence"/>
</dbReference>
<proteinExistence type="inferred from homology"/>
<dbReference type="SUPFAM" id="SSF51556">
    <property type="entry name" value="Metallo-dependent hydrolases"/>
    <property type="match status" value="1"/>
</dbReference>
<dbReference type="GO" id="GO:0006147">
    <property type="term" value="P:guanine catabolic process"/>
    <property type="evidence" value="ECO:0007669"/>
    <property type="project" value="UniProtKB-UniRule"/>
</dbReference>
<evidence type="ECO:0000313" key="11">
    <source>
        <dbReference type="Proteomes" id="UP000236163"/>
    </source>
</evidence>
<dbReference type="InterPro" id="IPR011059">
    <property type="entry name" value="Metal-dep_hydrolase_composite"/>
</dbReference>
<dbReference type="STRING" id="523831.SEHO0A_00317"/>
<dbReference type="UniPathway" id="UPA00603">
    <property type="reaction ID" value="UER00660"/>
</dbReference>
<evidence type="ECO:0000256" key="2">
    <source>
        <dbReference type="ARBA" id="ARBA00006745"/>
    </source>
</evidence>
<dbReference type="InterPro" id="IPR032466">
    <property type="entry name" value="Metal_Hydrolase"/>
</dbReference>
<sequence length="452" mass="50363">MENLSFVLKGCGFSAHSDKNITYIKQSLFCINKAGYIARIIPTDEPDYVVFLNEARKANILRELKQGEYLLPGFIDLHIHAPQWPNLGKALDRPLEEWLQEYTFPLESRYSDMEYARENYQHLVKTLLANGTTTAVYFATIHREASVELGRICLQQGQRALVGKVAMDDKNACPENYRDASAFSAIEETRRFIDDIKQLPGNDNALILPVITPRFIPCCTTELLEGLGKLAQETGCHIQTHCSESDWEHNFVLKKYSQTDTQALKRFGLLSRKTVLAHSNHITDEDMDIIKGVDAGIAHCPISNFYFANSVFPLRKAIDKQLNVGLGSDISAGFSPSLFDACRHAVVASKALNDGVDARISAEQRGCQSASISFAEAFWLATAGGGIVLDLPIGKLDTGYLFDAMIVDTNSATSNIFIYEDQDTPHDILQKIIYNTQRSDISVVWVGGKQVR</sequence>
<comment type="pathway">
    <text evidence="1 8">Purine metabolism; guanine degradation; xanthine from guanine: step 1/1.</text>
</comment>
<comment type="function">
    <text evidence="8">Catalyzes the hydrolytic deamination of guanine, producing xanthine and ammonia.</text>
</comment>
<comment type="catalytic activity">
    <reaction evidence="8">
        <text>guanine + H2O + H(+) = xanthine + NH4(+)</text>
        <dbReference type="Rhea" id="RHEA:14665"/>
        <dbReference type="ChEBI" id="CHEBI:15377"/>
        <dbReference type="ChEBI" id="CHEBI:15378"/>
        <dbReference type="ChEBI" id="CHEBI:16235"/>
        <dbReference type="ChEBI" id="CHEBI:17712"/>
        <dbReference type="ChEBI" id="CHEBI:28938"/>
        <dbReference type="EC" id="3.5.4.3"/>
    </reaction>
</comment>
<name>A0A1J6YD90_SALHO</name>
<dbReference type="Pfam" id="PF01979">
    <property type="entry name" value="Amidohydro_1"/>
    <property type="match status" value="1"/>
</dbReference>
<dbReference type="InterPro" id="IPR051607">
    <property type="entry name" value="Metallo-dep_hydrolases"/>
</dbReference>
<organism evidence="10 11">
    <name type="scientific">Salmonella enterica subsp. houtenae serovar 50:g,z51:-</name>
    <dbReference type="NCBI Taxonomy" id="1173947"/>
    <lineage>
        <taxon>Bacteria</taxon>
        <taxon>Pseudomonadati</taxon>
        <taxon>Pseudomonadota</taxon>
        <taxon>Gammaproteobacteria</taxon>
        <taxon>Enterobacterales</taxon>
        <taxon>Enterobacteriaceae</taxon>
        <taxon>Salmonella</taxon>
    </lineage>
</organism>
<gene>
    <name evidence="10" type="primary">guaD</name>
    <name evidence="10" type="ORF">RK55_012520</name>
</gene>
<dbReference type="InterPro" id="IPR006680">
    <property type="entry name" value="Amidohydro-rel"/>
</dbReference>
<dbReference type="GO" id="GO:0008270">
    <property type="term" value="F:zinc ion binding"/>
    <property type="evidence" value="ECO:0007669"/>
    <property type="project" value="UniProtKB-UniRule"/>
</dbReference>
<dbReference type="AlphaFoldDB" id="A0A1J6YD90"/>
<dbReference type="InterPro" id="IPR014311">
    <property type="entry name" value="Guanine_deaminase"/>
</dbReference>